<keyword evidence="7" id="KW-1185">Reference proteome</keyword>
<dbReference type="CDD" id="cd06580">
    <property type="entry name" value="TM_PBP1_transp_TpRbsC_like"/>
    <property type="match status" value="1"/>
</dbReference>
<gene>
    <name evidence="6" type="ORF">FNA67_04370</name>
</gene>
<reference evidence="6 7" key="1">
    <citation type="journal article" date="2015" name="Int. J. Syst. Evol. Microbiol.">
        <title>Youhaiella tibetensis gen. nov., sp. nov., isolated from subsurface sediment.</title>
        <authorList>
            <person name="Wang Y.X."/>
            <person name="Huang F.Q."/>
            <person name="Nogi Y."/>
            <person name="Pang S.J."/>
            <person name="Wang P.K."/>
            <person name="Lv J."/>
        </authorList>
    </citation>
    <scope>NUCLEOTIDE SEQUENCE [LARGE SCALE GENOMIC DNA]</scope>
    <source>
        <strain evidence="7">fig4</strain>
    </source>
</reference>
<dbReference type="RefSeq" id="WP_147655197.1">
    <property type="nucleotide sequence ID" value="NZ_BMFM01000001.1"/>
</dbReference>
<dbReference type="Pfam" id="PF02653">
    <property type="entry name" value="BPD_transp_2"/>
    <property type="match status" value="1"/>
</dbReference>
<accession>A0A5B9DKQ7</accession>
<evidence type="ECO:0000313" key="6">
    <source>
        <dbReference type="EMBL" id="QEE19452.1"/>
    </source>
</evidence>
<keyword evidence="4" id="KW-1133">Transmembrane helix</keyword>
<dbReference type="GO" id="GO:0022857">
    <property type="term" value="F:transmembrane transporter activity"/>
    <property type="evidence" value="ECO:0007669"/>
    <property type="project" value="InterPro"/>
</dbReference>
<dbReference type="InterPro" id="IPR001851">
    <property type="entry name" value="ABC_transp_permease"/>
</dbReference>
<comment type="subcellular location">
    <subcellularLocation>
        <location evidence="1">Cell membrane</location>
        <topology evidence="1">Multi-pass membrane protein</topology>
    </subcellularLocation>
</comment>
<evidence type="ECO:0000256" key="2">
    <source>
        <dbReference type="ARBA" id="ARBA00022475"/>
    </source>
</evidence>
<evidence type="ECO:0000256" key="4">
    <source>
        <dbReference type="ARBA" id="ARBA00022989"/>
    </source>
</evidence>
<keyword evidence="3" id="KW-0812">Transmembrane</keyword>
<dbReference type="OrthoDB" id="9809785at2"/>
<evidence type="ECO:0000256" key="3">
    <source>
        <dbReference type="ARBA" id="ARBA00022692"/>
    </source>
</evidence>
<dbReference type="PANTHER" id="PTHR47089">
    <property type="entry name" value="ABC TRANSPORTER, PERMEASE PROTEIN"/>
    <property type="match status" value="1"/>
</dbReference>
<evidence type="ECO:0000256" key="5">
    <source>
        <dbReference type="ARBA" id="ARBA00023136"/>
    </source>
</evidence>
<protein>
    <submittedName>
        <fullName evidence="6">ABC transporter permease</fullName>
    </submittedName>
</protein>
<evidence type="ECO:0000313" key="7">
    <source>
        <dbReference type="Proteomes" id="UP000321062"/>
    </source>
</evidence>
<dbReference type="PANTHER" id="PTHR47089:SF1">
    <property type="entry name" value="GUANOSINE ABC TRANSPORTER PERMEASE PROTEIN NUPP"/>
    <property type="match status" value="1"/>
</dbReference>
<dbReference type="AlphaFoldDB" id="A0A5B9DKQ7"/>
<dbReference type="KEGG" id="yti:FNA67_04370"/>
<dbReference type="Proteomes" id="UP000321062">
    <property type="component" value="Chromosome"/>
</dbReference>
<keyword evidence="5" id="KW-0472">Membrane</keyword>
<dbReference type="GO" id="GO:0005886">
    <property type="term" value="C:plasma membrane"/>
    <property type="evidence" value="ECO:0007669"/>
    <property type="project" value="UniProtKB-SubCell"/>
</dbReference>
<name>A0A5B9DKQ7_9HYPH</name>
<keyword evidence="2" id="KW-1003">Cell membrane</keyword>
<dbReference type="EMBL" id="CP041690">
    <property type="protein sequence ID" value="QEE19452.1"/>
    <property type="molecule type" value="Genomic_DNA"/>
</dbReference>
<evidence type="ECO:0000256" key="1">
    <source>
        <dbReference type="ARBA" id="ARBA00004651"/>
    </source>
</evidence>
<sequence>MIETVRRTLVARNLLSGILAVLLALLAGALLILALGRDPVAAYGALFSASLGSTNGLAETAIRTVPLALCGIGIALAFRAGVFNVGAEGQLFIGGISAAYVGTLLDGQPQLLALSLMAVAAAIGGALWSGIAAVLKLRFRSDELITTIMLNYIGIFFVGYLLHGPLHDPGSALAQTVRLGAEARLPVLVPGTRLHFGIVIAVAAAFIAQLYLWRTVAGFRLRATGQNPRAAENAGINVRRVIVVGFLTCGALAGLAGFTEVAGVQRRMIENLSPGYGYTAIIVALLGQTNPIGVLFAAALFAALQVGSTTMESAVGVPSSLTMIIQALVVLFLLAQNVMPRFRRKKTGATA</sequence>
<proteinExistence type="predicted"/>
<organism evidence="6 7">
    <name type="scientific">Paradevosia tibetensis</name>
    <dbReference type="NCBI Taxonomy" id="1447062"/>
    <lineage>
        <taxon>Bacteria</taxon>
        <taxon>Pseudomonadati</taxon>
        <taxon>Pseudomonadota</taxon>
        <taxon>Alphaproteobacteria</taxon>
        <taxon>Hyphomicrobiales</taxon>
        <taxon>Devosiaceae</taxon>
        <taxon>Paradevosia</taxon>
    </lineage>
</organism>